<gene>
    <name evidence="1" type="ORF">N47_Q17350</name>
</gene>
<proteinExistence type="predicted"/>
<organism evidence="1">
    <name type="scientific">uncultured Desulfobacterium sp</name>
    <dbReference type="NCBI Taxonomy" id="201089"/>
    <lineage>
        <taxon>Bacteria</taxon>
        <taxon>Pseudomonadati</taxon>
        <taxon>Thermodesulfobacteriota</taxon>
        <taxon>Desulfobacteria</taxon>
        <taxon>Desulfobacterales</taxon>
        <taxon>Desulfobacteriaceae</taxon>
        <taxon>Desulfobacterium</taxon>
        <taxon>environmental samples</taxon>
    </lineage>
</organism>
<accession>E1YIL8</accession>
<name>E1YIL8_9BACT</name>
<protein>
    <submittedName>
        <fullName evidence="1">Uncharacterized protein</fullName>
    </submittedName>
</protein>
<sequence>MSKEIKIKKDIKANEISSFLRELADTFDGRKEAFDVGVRKHLHDFSRIEINIKKNMLLASVKMKMEQGESLAQYHGLKSQRPPAKPGVFD</sequence>
<dbReference type="AlphaFoldDB" id="E1YIL8"/>
<dbReference type="EMBL" id="FR695875">
    <property type="protein sequence ID" value="CBX30412.1"/>
    <property type="molecule type" value="Genomic_DNA"/>
</dbReference>
<reference evidence="1" key="1">
    <citation type="journal article" date="2011" name="Environ. Microbiol.">
        <title>Genomic insights into the metabolic potential of the polycyclic aromatic hydrocarbon degrading sulfate-reducing Deltaproteobacterium N47.</title>
        <authorList>
            <person name="Bergmann F."/>
            <person name="Selesi D."/>
            <person name="Weinmaier T."/>
            <person name="Tischler P."/>
            <person name="Rattei T."/>
            <person name="Meckenstock R.U."/>
        </authorList>
    </citation>
    <scope>NUCLEOTIDE SEQUENCE</scope>
</reference>
<evidence type="ECO:0000313" key="1">
    <source>
        <dbReference type="EMBL" id="CBX30412.1"/>
    </source>
</evidence>